<sequence>MCFGKQSGFFIIVQTGTLAFDEVFDEGIAACVELYRSPACLFEKVRVCSTLKMEQPVT</sequence>
<organism evidence="1">
    <name type="scientific">gut metagenome</name>
    <dbReference type="NCBI Taxonomy" id="749906"/>
    <lineage>
        <taxon>unclassified sequences</taxon>
        <taxon>metagenomes</taxon>
        <taxon>organismal metagenomes</taxon>
    </lineage>
</organism>
<dbReference type="EMBL" id="AMCI01003015">
    <property type="protein sequence ID" value="EJX01286.1"/>
    <property type="molecule type" value="Genomic_DNA"/>
</dbReference>
<evidence type="ECO:0000313" key="1">
    <source>
        <dbReference type="EMBL" id="EJX01286.1"/>
    </source>
</evidence>
<dbReference type="AlphaFoldDB" id="J9CMG0"/>
<protein>
    <submittedName>
        <fullName evidence="1">Uncharacterized protein</fullName>
    </submittedName>
</protein>
<proteinExistence type="predicted"/>
<comment type="caution">
    <text evidence="1">The sequence shown here is derived from an EMBL/GenBank/DDBJ whole genome shotgun (WGS) entry which is preliminary data.</text>
</comment>
<gene>
    <name evidence="1" type="ORF">EVA_10609</name>
</gene>
<accession>J9CMG0</accession>
<reference evidence="1" key="1">
    <citation type="journal article" date="2012" name="PLoS ONE">
        <title>Gene sets for utilization of primary and secondary nutrition supplies in the distal gut of endangered iberian lynx.</title>
        <authorList>
            <person name="Alcaide M."/>
            <person name="Messina E."/>
            <person name="Richter M."/>
            <person name="Bargiela R."/>
            <person name="Peplies J."/>
            <person name="Huws S.A."/>
            <person name="Newbold C.J."/>
            <person name="Golyshin P.N."/>
            <person name="Simon M.A."/>
            <person name="Lopez G."/>
            <person name="Yakimov M.M."/>
            <person name="Ferrer M."/>
        </authorList>
    </citation>
    <scope>NUCLEOTIDE SEQUENCE</scope>
</reference>
<name>J9CMG0_9ZZZZ</name>